<dbReference type="OrthoDB" id="9784571at2"/>
<dbReference type="PROSITE" id="PS00198">
    <property type="entry name" value="4FE4S_FER_1"/>
    <property type="match status" value="1"/>
</dbReference>
<evidence type="ECO:0000313" key="12">
    <source>
        <dbReference type="Proteomes" id="UP000308891"/>
    </source>
</evidence>
<dbReference type="Gene3D" id="3.30.70.20">
    <property type="match status" value="1"/>
</dbReference>
<feature type="binding site" evidence="9">
    <location>
        <position position="201"/>
    </location>
    <ligand>
        <name>[4Fe-4S] cluster</name>
        <dbReference type="ChEBI" id="CHEBI:49883"/>
        <label>1</label>
    </ligand>
</feature>
<keyword evidence="4 9" id="KW-0479">Metal-binding</keyword>
<feature type="binding site" evidence="9">
    <location>
        <position position="67"/>
    </location>
    <ligand>
        <name>cob(II)alamin</name>
        <dbReference type="ChEBI" id="CHEBI:16304"/>
    </ligand>
</feature>
<dbReference type="InterPro" id="IPR004453">
    <property type="entry name" value="QueG"/>
</dbReference>
<sequence length="359" mass="39066">MIECGLQNVDYPELARQIKAWALEAGFAGARISRASLPDEARAALEAWLADGCHGQMDYMARHGTLRLDPAGLVPGALSVVSLRMDYWPDARDAHAVLADGEAAYVSRYALGRDYHKVLRKRLQALASRIEGEVGAYGYRVFTDSAPLAEVSFAAQAGLGWRGKHTLLLNRDAGSLFFLGEIVTDLPLPEDAAEEGHCGRCTRCIDACPTGAIVAPYRVDARLCISYLTIELPGAIPEALRPRLGNRVYGCDDCQLSCPWNRFARLSGEGDFAVRHGLDAASLAELFAWSEADFRERTAGSPIWRIGYQRWLRNLAVGLGNAPATPAVLAALAARRNDASALVREHVEWALARHGADAR</sequence>
<comment type="catalytic activity">
    <reaction evidence="9">
        <text>epoxyqueuosine(34) in tRNA + AH2 = queuosine(34) in tRNA + A + H2O</text>
        <dbReference type="Rhea" id="RHEA:32159"/>
        <dbReference type="Rhea" id="RHEA-COMP:18571"/>
        <dbReference type="Rhea" id="RHEA-COMP:18582"/>
        <dbReference type="ChEBI" id="CHEBI:13193"/>
        <dbReference type="ChEBI" id="CHEBI:15377"/>
        <dbReference type="ChEBI" id="CHEBI:17499"/>
        <dbReference type="ChEBI" id="CHEBI:194431"/>
        <dbReference type="ChEBI" id="CHEBI:194443"/>
        <dbReference type="EC" id="1.17.99.6"/>
    </reaction>
</comment>
<comment type="function">
    <text evidence="9">Catalyzes the conversion of epoxyqueuosine (oQ) to queuosine (Q), which is a hypermodified base found in the wobble positions of tRNA(Asp), tRNA(Asn), tRNA(His) and tRNA(Tyr).</text>
</comment>
<evidence type="ECO:0000256" key="9">
    <source>
        <dbReference type="HAMAP-Rule" id="MF_00916"/>
    </source>
</evidence>
<accession>A0A4T0UL27</accession>
<dbReference type="Pfam" id="PF13484">
    <property type="entry name" value="Fer4_16"/>
    <property type="match status" value="1"/>
</dbReference>
<feature type="binding site" evidence="9">
    <location>
        <position position="226"/>
    </location>
    <ligand>
        <name>cob(II)alamin</name>
        <dbReference type="ChEBI" id="CHEBI:16304"/>
    </ligand>
</feature>
<dbReference type="PANTHER" id="PTHR30002:SF4">
    <property type="entry name" value="EPOXYQUEUOSINE REDUCTASE"/>
    <property type="match status" value="1"/>
</dbReference>
<dbReference type="InterPro" id="IPR017900">
    <property type="entry name" value="4Fe4S_Fe_S_CS"/>
</dbReference>
<dbReference type="NCBIfam" id="TIGR00276">
    <property type="entry name" value="tRNA epoxyqueuosine(34) reductase QueG"/>
    <property type="match status" value="1"/>
</dbReference>
<feature type="binding site" evidence="9">
    <location>
        <position position="144"/>
    </location>
    <ligand>
        <name>cob(II)alamin</name>
        <dbReference type="ChEBI" id="CHEBI:16304"/>
    </ligand>
</feature>
<gene>
    <name evidence="9 11" type="primary">queG</name>
    <name evidence="11" type="ORF">E5K04_14330</name>
</gene>
<dbReference type="PANTHER" id="PTHR30002">
    <property type="entry name" value="EPOXYQUEUOSINE REDUCTASE"/>
    <property type="match status" value="1"/>
</dbReference>
<keyword evidence="2 9" id="KW-0963">Cytoplasm</keyword>
<comment type="cofactor">
    <cofactor evidence="9">
        <name>cob(II)alamin</name>
        <dbReference type="ChEBI" id="CHEBI:16304"/>
    </cofactor>
</comment>
<dbReference type="GO" id="GO:0031419">
    <property type="term" value="F:cobalamin binding"/>
    <property type="evidence" value="ECO:0007669"/>
    <property type="project" value="UniProtKB-KW"/>
</dbReference>
<comment type="caution">
    <text evidence="9">Lacks conserved residue(s) required for the propagation of feature annotation.</text>
</comment>
<dbReference type="GO" id="GO:0005737">
    <property type="term" value="C:cytoplasm"/>
    <property type="evidence" value="ECO:0007669"/>
    <property type="project" value="UniProtKB-SubCell"/>
</dbReference>
<evidence type="ECO:0000259" key="10">
    <source>
        <dbReference type="PROSITE" id="PS51379"/>
    </source>
</evidence>
<keyword evidence="9" id="KW-0846">Cobalamin</keyword>
<dbReference type="AlphaFoldDB" id="A0A4T0UL27"/>
<dbReference type="InterPro" id="IPR013542">
    <property type="entry name" value="QueG_DUF1730"/>
</dbReference>
<evidence type="ECO:0000256" key="7">
    <source>
        <dbReference type="ARBA" id="ARBA00023004"/>
    </source>
</evidence>
<evidence type="ECO:0000256" key="6">
    <source>
        <dbReference type="ARBA" id="ARBA00023002"/>
    </source>
</evidence>
<feature type="binding site" evidence="9">
    <location>
        <position position="208"/>
    </location>
    <ligand>
        <name>[4Fe-4S] cluster</name>
        <dbReference type="ChEBI" id="CHEBI:49883"/>
        <label>2</label>
    </ligand>
</feature>
<evidence type="ECO:0000256" key="4">
    <source>
        <dbReference type="ARBA" id="ARBA00022723"/>
    </source>
</evidence>
<protein>
    <recommendedName>
        <fullName evidence="9">Epoxyqueuosine reductase</fullName>
        <ecNumber evidence="9">1.17.99.6</ecNumber>
    </recommendedName>
    <alternativeName>
        <fullName evidence="9">Queuosine biosynthesis protein QueG</fullName>
    </alternativeName>
</protein>
<feature type="binding site" evidence="9">
    <location>
        <position position="179"/>
    </location>
    <ligand>
        <name>cob(II)alamin</name>
        <dbReference type="ChEBI" id="CHEBI:16304"/>
    </ligand>
</feature>
<name>A0A4T0UL27_9NEIS</name>
<comment type="cofactor">
    <cofactor evidence="9">
        <name>[4Fe-4S] cluster</name>
        <dbReference type="ChEBI" id="CHEBI:49883"/>
    </cofactor>
    <text evidence="9">Binds 2 [4Fe-4S] clusters per monomer.</text>
</comment>
<evidence type="ECO:0000256" key="3">
    <source>
        <dbReference type="ARBA" id="ARBA00022694"/>
    </source>
</evidence>
<proteinExistence type="inferred from homology"/>
<dbReference type="GO" id="GO:0051539">
    <property type="term" value="F:4 iron, 4 sulfur cluster binding"/>
    <property type="evidence" value="ECO:0007669"/>
    <property type="project" value="UniProtKB-KW"/>
</dbReference>
<feature type="active site" description="Proton donor" evidence="9">
    <location>
        <position position="144"/>
    </location>
</feature>
<dbReference type="GO" id="GO:0046872">
    <property type="term" value="F:metal ion binding"/>
    <property type="evidence" value="ECO:0007669"/>
    <property type="project" value="UniProtKB-KW"/>
</dbReference>
<evidence type="ECO:0000313" key="11">
    <source>
        <dbReference type="EMBL" id="TIC79091.1"/>
    </source>
</evidence>
<keyword evidence="12" id="KW-1185">Reference proteome</keyword>
<dbReference type="GO" id="GO:0008616">
    <property type="term" value="P:tRNA queuosine(34) biosynthetic process"/>
    <property type="evidence" value="ECO:0007669"/>
    <property type="project" value="UniProtKB-UniRule"/>
</dbReference>
<comment type="similarity">
    <text evidence="9">Belongs to the QueG family.</text>
</comment>
<keyword evidence="6 9" id="KW-0560">Oxidoreductase</keyword>
<dbReference type="EC" id="1.17.99.6" evidence="9"/>
<feature type="binding site" evidence="9">
    <location>
        <position position="254"/>
    </location>
    <ligand>
        <name>[4Fe-4S] cluster</name>
        <dbReference type="ChEBI" id="CHEBI:49883"/>
        <label>2</label>
    </ligand>
</feature>
<dbReference type="RefSeq" id="WP_136555369.1">
    <property type="nucleotide sequence ID" value="NZ_STGJ01000019.1"/>
</dbReference>
<comment type="subcellular location">
    <subcellularLocation>
        <location evidence="9">Cytoplasm</location>
    </subcellularLocation>
</comment>
<feature type="binding site" evidence="9">
    <location>
        <position position="204"/>
    </location>
    <ligand>
        <name>[4Fe-4S] cluster</name>
        <dbReference type="ChEBI" id="CHEBI:49883"/>
        <label>1</label>
    </ligand>
</feature>
<dbReference type="HAMAP" id="MF_00916">
    <property type="entry name" value="QueG"/>
    <property type="match status" value="1"/>
</dbReference>
<evidence type="ECO:0000256" key="8">
    <source>
        <dbReference type="ARBA" id="ARBA00023014"/>
    </source>
</evidence>
<feature type="binding site" evidence="9">
    <location>
        <position position="224"/>
    </location>
    <ligand>
        <name>[4Fe-4S] cluster</name>
        <dbReference type="ChEBI" id="CHEBI:49883"/>
        <label>2</label>
    </ligand>
</feature>
<evidence type="ECO:0000256" key="2">
    <source>
        <dbReference type="ARBA" id="ARBA00022490"/>
    </source>
</evidence>
<reference evidence="11 12" key="1">
    <citation type="submission" date="2019-04" db="EMBL/GenBank/DDBJ databases">
        <title>Crenobacter sp. nov.</title>
        <authorList>
            <person name="Shi S."/>
        </authorList>
    </citation>
    <scope>NUCLEOTIDE SEQUENCE [LARGE SCALE GENOMIC DNA]</scope>
    <source>
        <strain evidence="11 12">GY 70310</strain>
    </source>
</reference>
<keyword evidence="5 9" id="KW-0671">Queuosine biosynthesis</keyword>
<keyword evidence="3 9" id="KW-0819">tRNA processing</keyword>
<feature type="binding site" evidence="9">
    <location>
        <position position="168"/>
    </location>
    <ligand>
        <name>cob(II)alamin</name>
        <dbReference type="ChEBI" id="CHEBI:16304"/>
    </ligand>
</feature>
<dbReference type="Proteomes" id="UP000308891">
    <property type="component" value="Unassembled WGS sequence"/>
</dbReference>
<dbReference type="PROSITE" id="PS51379">
    <property type="entry name" value="4FE4S_FER_2"/>
    <property type="match status" value="1"/>
</dbReference>
<evidence type="ECO:0000256" key="5">
    <source>
        <dbReference type="ARBA" id="ARBA00022785"/>
    </source>
</evidence>
<dbReference type="FunFam" id="3.30.70.20:FF:000017">
    <property type="entry name" value="Epoxyqueuosine reductase"/>
    <property type="match status" value="1"/>
</dbReference>
<dbReference type="UniPathway" id="UPA00392"/>
<feature type="binding site" evidence="9">
    <location>
        <begin position="251"/>
        <end position="252"/>
    </location>
    <ligand>
        <name>cob(II)alamin</name>
        <dbReference type="ChEBI" id="CHEBI:16304"/>
    </ligand>
</feature>
<dbReference type="GO" id="GO:0052693">
    <property type="term" value="F:epoxyqueuosine reductase activity"/>
    <property type="evidence" value="ECO:0007669"/>
    <property type="project" value="UniProtKB-UniRule"/>
</dbReference>
<feature type="binding site" evidence="9">
    <location>
        <position position="258"/>
    </location>
    <ligand>
        <name>[4Fe-4S] cluster</name>
        <dbReference type="ChEBI" id="CHEBI:49883"/>
        <label>1</label>
    </ligand>
</feature>
<keyword evidence="1 9" id="KW-0004">4Fe-4S</keyword>
<keyword evidence="7 9" id="KW-0408">Iron</keyword>
<evidence type="ECO:0000256" key="1">
    <source>
        <dbReference type="ARBA" id="ARBA00022485"/>
    </source>
</evidence>
<feature type="domain" description="4Fe-4S ferredoxin-type" evidence="10">
    <location>
        <begin position="189"/>
        <end position="218"/>
    </location>
</feature>
<comment type="pathway">
    <text evidence="9">tRNA modification; tRNA-queuosine biosynthesis.</text>
</comment>
<dbReference type="Pfam" id="PF08331">
    <property type="entry name" value="QueG_DUF1730"/>
    <property type="match status" value="1"/>
</dbReference>
<dbReference type="EMBL" id="STGJ01000019">
    <property type="protein sequence ID" value="TIC79091.1"/>
    <property type="molecule type" value="Genomic_DNA"/>
</dbReference>
<keyword evidence="9" id="KW-0170">Cobalt</keyword>
<organism evidence="11 12">
    <name type="scientific">Crenobacter intestini</name>
    <dbReference type="NCBI Taxonomy" id="2563443"/>
    <lineage>
        <taxon>Bacteria</taxon>
        <taxon>Pseudomonadati</taxon>
        <taxon>Pseudomonadota</taxon>
        <taxon>Betaproteobacteria</taxon>
        <taxon>Neisseriales</taxon>
        <taxon>Neisseriaceae</taxon>
        <taxon>Crenobacter</taxon>
    </lineage>
</organism>
<feature type="binding site" evidence="9">
    <location>
        <position position="198"/>
    </location>
    <ligand>
        <name>[4Fe-4S] cluster</name>
        <dbReference type="ChEBI" id="CHEBI:49883"/>
        <label>1</label>
    </ligand>
</feature>
<dbReference type="InterPro" id="IPR017896">
    <property type="entry name" value="4Fe4S_Fe-S-bd"/>
</dbReference>
<keyword evidence="8 9" id="KW-0411">Iron-sulfur</keyword>
<comment type="caution">
    <text evidence="11">The sequence shown here is derived from an EMBL/GenBank/DDBJ whole genome shotgun (WGS) entry which is preliminary data.</text>
</comment>
<feature type="binding site" evidence="9">
    <location>
        <position position="251"/>
    </location>
    <ligand>
        <name>[4Fe-4S] cluster</name>
        <dbReference type="ChEBI" id="CHEBI:49883"/>
        <label>2</label>
    </ligand>
</feature>
<comment type="subunit">
    <text evidence="9">Monomer.</text>
</comment>
<dbReference type="SUPFAM" id="SSF46548">
    <property type="entry name" value="alpha-helical ferredoxin"/>
    <property type="match status" value="1"/>
</dbReference>